<organism evidence="1 2">
    <name type="scientific">Dethiosulfatarculus sandiegensis</name>
    <dbReference type="NCBI Taxonomy" id="1429043"/>
    <lineage>
        <taxon>Bacteria</taxon>
        <taxon>Pseudomonadati</taxon>
        <taxon>Thermodesulfobacteriota</taxon>
        <taxon>Desulfarculia</taxon>
        <taxon>Desulfarculales</taxon>
        <taxon>Desulfarculaceae</taxon>
        <taxon>Dethiosulfatarculus</taxon>
    </lineage>
</organism>
<dbReference type="RefSeq" id="WP_044346498.1">
    <property type="nucleotide sequence ID" value="NZ_AZAC01000002.1"/>
</dbReference>
<dbReference type="STRING" id="1429043.X474_02535"/>
<dbReference type="EMBL" id="AZAC01000002">
    <property type="protein sequence ID" value="KIX15708.1"/>
    <property type="molecule type" value="Genomic_DNA"/>
</dbReference>
<dbReference type="Proteomes" id="UP000032233">
    <property type="component" value="Unassembled WGS sequence"/>
</dbReference>
<sequence>MPALRNGAGNLETLAGALGPERVLGGGTLLAEGKVRHGGACPSPIWAHFSRVGLPVFARHWQEFTKGQV</sequence>
<keyword evidence="2" id="KW-1185">Reference proteome</keyword>
<evidence type="ECO:0000313" key="1">
    <source>
        <dbReference type="EMBL" id="KIX15708.1"/>
    </source>
</evidence>
<comment type="caution">
    <text evidence="1">The sequence shown here is derived from an EMBL/GenBank/DDBJ whole genome shotgun (WGS) entry which is preliminary data.</text>
</comment>
<reference evidence="1 2" key="1">
    <citation type="submission" date="2013-11" db="EMBL/GenBank/DDBJ databases">
        <title>Metagenomic analysis of a methanogenic consortium involved in long chain n-alkane degradation.</title>
        <authorList>
            <person name="Davidova I.A."/>
            <person name="Callaghan A.V."/>
            <person name="Wawrik B."/>
            <person name="Pruitt S."/>
            <person name="Marks C."/>
            <person name="Duncan K.E."/>
            <person name="Suflita J.M."/>
        </authorList>
    </citation>
    <scope>NUCLEOTIDE SEQUENCE [LARGE SCALE GENOMIC DNA]</scope>
    <source>
        <strain evidence="1 2">SPR</strain>
    </source>
</reference>
<protein>
    <submittedName>
        <fullName evidence="1">Uncharacterized protein</fullName>
    </submittedName>
</protein>
<dbReference type="InParanoid" id="A0A0D2HZK3"/>
<dbReference type="AlphaFoldDB" id="A0A0D2HZK3"/>
<gene>
    <name evidence="1" type="ORF">X474_02535</name>
</gene>
<proteinExistence type="predicted"/>
<accession>A0A0D2HZK3</accession>
<name>A0A0D2HZK3_9BACT</name>
<evidence type="ECO:0000313" key="2">
    <source>
        <dbReference type="Proteomes" id="UP000032233"/>
    </source>
</evidence>